<feature type="region of interest" description="Disordered" evidence="2">
    <location>
        <begin position="286"/>
        <end position="314"/>
    </location>
</feature>
<dbReference type="PROSITE" id="PS51109">
    <property type="entry name" value="G5"/>
    <property type="match status" value="1"/>
</dbReference>
<proteinExistence type="predicted"/>
<feature type="domain" description="G5" evidence="3">
    <location>
        <begin position="206"/>
        <end position="286"/>
    </location>
</feature>
<dbReference type="InterPro" id="IPR036908">
    <property type="entry name" value="RlpA-like_sf"/>
</dbReference>
<feature type="compositionally biased region" description="Polar residues" evidence="2">
    <location>
        <begin position="287"/>
        <end position="296"/>
    </location>
</feature>
<dbReference type="PANTHER" id="PTHR39160:SF4">
    <property type="entry name" value="RESUSCITATION-PROMOTING FACTOR RPFB"/>
    <property type="match status" value="1"/>
</dbReference>
<feature type="compositionally biased region" description="Low complexity" evidence="2">
    <location>
        <begin position="304"/>
        <end position="314"/>
    </location>
</feature>
<dbReference type="Proteomes" id="UP001597221">
    <property type="component" value="Unassembled WGS sequence"/>
</dbReference>
<dbReference type="SUPFAM" id="SSF50685">
    <property type="entry name" value="Barwin-like endoglucanases"/>
    <property type="match status" value="1"/>
</dbReference>
<dbReference type="Pfam" id="PF07501">
    <property type="entry name" value="G5"/>
    <property type="match status" value="1"/>
</dbReference>
<dbReference type="PANTHER" id="PTHR39160">
    <property type="entry name" value="CELL WALL-BINDING PROTEIN YOCH"/>
    <property type="match status" value="1"/>
</dbReference>
<dbReference type="InterPro" id="IPR051933">
    <property type="entry name" value="Resuscitation_pf_RpfB"/>
</dbReference>
<dbReference type="Gene3D" id="2.40.40.10">
    <property type="entry name" value="RlpA-like domain"/>
    <property type="match status" value="1"/>
</dbReference>
<keyword evidence="5" id="KW-1185">Reference proteome</keyword>
<dbReference type="SMART" id="SM01208">
    <property type="entry name" value="G5"/>
    <property type="match status" value="1"/>
</dbReference>
<gene>
    <name evidence="4" type="ORF">ACFSBH_03060</name>
</gene>
<evidence type="ECO:0000313" key="5">
    <source>
        <dbReference type="Proteomes" id="UP001597221"/>
    </source>
</evidence>
<reference evidence="5" key="1">
    <citation type="journal article" date="2019" name="Int. J. Syst. Evol. Microbiol.">
        <title>The Global Catalogue of Microorganisms (GCM) 10K type strain sequencing project: providing services to taxonomists for standard genome sequencing and annotation.</title>
        <authorList>
            <consortium name="The Broad Institute Genomics Platform"/>
            <consortium name="The Broad Institute Genome Sequencing Center for Infectious Disease"/>
            <person name="Wu L."/>
            <person name="Ma J."/>
        </authorList>
    </citation>
    <scope>NUCLEOTIDE SEQUENCE [LARGE SCALE GENOMIC DNA]</scope>
    <source>
        <strain evidence="5">CGMCC 1.12376</strain>
    </source>
</reference>
<dbReference type="InterPro" id="IPR010611">
    <property type="entry name" value="3D_dom"/>
</dbReference>
<name>A0ABW4HND7_9BACI</name>
<evidence type="ECO:0000256" key="1">
    <source>
        <dbReference type="ARBA" id="ARBA00022729"/>
    </source>
</evidence>
<protein>
    <submittedName>
        <fullName evidence="4">Ubiquitin-like domain-containing protein</fullName>
    </submittedName>
</protein>
<dbReference type="EMBL" id="JBHUDE010000009">
    <property type="protein sequence ID" value="MFD1606642.1"/>
    <property type="molecule type" value="Genomic_DNA"/>
</dbReference>
<evidence type="ECO:0000256" key="2">
    <source>
        <dbReference type="SAM" id="MobiDB-lite"/>
    </source>
</evidence>
<dbReference type="RefSeq" id="WP_379595990.1">
    <property type="nucleotide sequence ID" value="NZ_JBHUDE010000009.1"/>
</dbReference>
<dbReference type="Pfam" id="PF06725">
    <property type="entry name" value="3D"/>
    <property type="match status" value="1"/>
</dbReference>
<evidence type="ECO:0000313" key="4">
    <source>
        <dbReference type="EMBL" id="MFD1606642.1"/>
    </source>
</evidence>
<evidence type="ECO:0000259" key="3">
    <source>
        <dbReference type="PROSITE" id="PS51109"/>
    </source>
</evidence>
<sequence>MKLIHKLMLGSKTKMVLSGFGVLALVLFTSLIVVEAFKAEVTIIDNGEEQIVNTHKKTVGELFSEMGIAVGAYDELSHDQETPIEDGMTIDYKTAKQVTVDIDGNPETYYTTEETVQSFFEENDLSFSEHDEISHSTAEALFDGLEIIVKQAFNVAVNDGGKELEVYTTGGTVDELLQANGIELNGEDRIKPALDKAVTKDTEVNIVRVTSETKEIAEDIEFKTEKQEDDTLLKGKEQVITQGENGEVVRRYKITKENGEEVSRELIEEEVIKESKNRVVAVGTKEPMQQTASTKSGGKLVTLSSKSSESSGGKSMTVTASAFTADCNGCSGVTSTGIDLKSNPNQKVIAVDSSVIPLGTRVWVEGYGEAVAGDTGGAIRGNRIDVHVPTKDAANDWGVRTVTIKILD</sequence>
<dbReference type="InterPro" id="IPR011098">
    <property type="entry name" value="G5_dom"/>
</dbReference>
<comment type="caution">
    <text evidence="4">The sequence shown here is derived from an EMBL/GenBank/DDBJ whole genome shotgun (WGS) entry which is preliminary data.</text>
</comment>
<keyword evidence="1" id="KW-0732">Signal</keyword>
<dbReference type="CDD" id="cd22786">
    <property type="entry name" value="DPBB_YuiC-like"/>
    <property type="match status" value="1"/>
</dbReference>
<organism evidence="4 5">
    <name type="scientific">Oceanobacillus luteolus</name>
    <dbReference type="NCBI Taxonomy" id="1274358"/>
    <lineage>
        <taxon>Bacteria</taxon>
        <taxon>Bacillati</taxon>
        <taxon>Bacillota</taxon>
        <taxon>Bacilli</taxon>
        <taxon>Bacillales</taxon>
        <taxon>Bacillaceae</taxon>
        <taxon>Oceanobacillus</taxon>
    </lineage>
</organism>
<dbReference type="Gene3D" id="2.20.230.10">
    <property type="entry name" value="Resuscitation-promoting factor rpfb"/>
    <property type="match status" value="1"/>
</dbReference>
<dbReference type="InterPro" id="IPR007137">
    <property type="entry name" value="DUF348"/>
</dbReference>
<accession>A0ABW4HND7</accession>
<dbReference type="Pfam" id="PF03990">
    <property type="entry name" value="DUF348"/>
    <property type="match status" value="3"/>
</dbReference>